<keyword evidence="8" id="KW-1185">Reference proteome</keyword>
<dbReference type="Proteomes" id="UP001447516">
    <property type="component" value="Unassembled WGS sequence"/>
</dbReference>
<gene>
    <name evidence="7" type="ORF">AAH991_01365</name>
</gene>
<feature type="domain" description="HTH tetR-type" evidence="6">
    <location>
        <begin position="26"/>
        <end position="86"/>
    </location>
</feature>
<keyword evidence="1" id="KW-0805">Transcription regulation</keyword>
<evidence type="ECO:0000256" key="4">
    <source>
        <dbReference type="PROSITE-ProRule" id="PRU00335"/>
    </source>
</evidence>
<evidence type="ECO:0000313" key="8">
    <source>
        <dbReference type="Proteomes" id="UP001447516"/>
    </source>
</evidence>
<evidence type="ECO:0000256" key="1">
    <source>
        <dbReference type="ARBA" id="ARBA00023015"/>
    </source>
</evidence>
<comment type="caution">
    <text evidence="7">The sequence shown here is derived from an EMBL/GenBank/DDBJ whole genome shotgun (WGS) entry which is preliminary data.</text>
</comment>
<dbReference type="InterPro" id="IPR009057">
    <property type="entry name" value="Homeodomain-like_sf"/>
</dbReference>
<dbReference type="RefSeq" id="WP_346223626.1">
    <property type="nucleotide sequence ID" value="NZ_JBDJAW010000001.1"/>
</dbReference>
<keyword evidence="3" id="KW-0804">Transcription</keyword>
<feature type="region of interest" description="Disordered" evidence="5">
    <location>
        <begin position="1"/>
        <end position="23"/>
    </location>
</feature>
<name>A0ABV0AEF3_9ACTN</name>
<sequence>MVQPPSGHDGRRESQPAAISRPRLRPHVTDAVLDAVLAELAEVGYGRLTMEGVAQRAGSSKSTLYRRWSSKSAMALDAITTVSQASIPGDDDGGDLLDHLLTVARGIHEWLTEPLVSRIVPDLIAEGVRSSSMARALIEHVAEPRRRTIRRILESARTRGDVRADADLELALDMLVGLIYWRACVLREEIGEDYLEKVARVVHRDIATPA</sequence>
<dbReference type="Gene3D" id="1.10.10.60">
    <property type="entry name" value="Homeodomain-like"/>
    <property type="match status" value="1"/>
</dbReference>
<protein>
    <submittedName>
        <fullName evidence="7">TetR/AcrR family transcriptional regulator</fullName>
    </submittedName>
</protein>
<dbReference type="PANTHER" id="PTHR30055:SF148">
    <property type="entry name" value="TETR-FAMILY TRANSCRIPTIONAL REGULATOR"/>
    <property type="match status" value="1"/>
</dbReference>
<evidence type="ECO:0000256" key="2">
    <source>
        <dbReference type="ARBA" id="ARBA00023125"/>
    </source>
</evidence>
<dbReference type="InterPro" id="IPR050109">
    <property type="entry name" value="HTH-type_TetR-like_transc_reg"/>
</dbReference>
<dbReference type="Gene3D" id="1.10.357.10">
    <property type="entry name" value="Tetracycline Repressor, domain 2"/>
    <property type="match status" value="1"/>
</dbReference>
<dbReference type="InterPro" id="IPR011075">
    <property type="entry name" value="TetR_C"/>
</dbReference>
<dbReference type="InterPro" id="IPR001647">
    <property type="entry name" value="HTH_TetR"/>
</dbReference>
<dbReference type="Pfam" id="PF00440">
    <property type="entry name" value="TetR_N"/>
    <property type="match status" value="1"/>
</dbReference>
<evidence type="ECO:0000256" key="5">
    <source>
        <dbReference type="SAM" id="MobiDB-lite"/>
    </source>
</evidence>
<evidence type="ECO:0000259" key="6">
    <source>
        <dbReference type="PROSITE" id="PS50977"/>
    </source>
</evidence>
<evidence type="ECO:0000313" key="7">
    <source>
        <dbReference type="EMBL" id="MEN3533737.1"/>
    </source>
</evidence>
<dbReference type="InterPro" id="IPR036271">
    <property type="entry name" value="Tet_transcr_reg_TetR-rel_C_sf"/>
</dbReference>
<dbReference type="EMBL" id="JBDJAW010000001">
    <property type="protein sequence ID" value="MEN3533737.1"/>
    <property type="molecule type" value="Genomic_DNA"/>
</dbReference>
<dbReference type="PROSITE" id="PS50977">
    <property type="entry name" value="HTH_TETR_2"/>
    <property type="match status" value="1"/>
</dbReference>
<accession>A0ABV0AEF3</accession>
<dbReference type="PRINTS" id="PR00455">
    <property type="entry name" value="HTHTETR"/>
</dbReference>
<dbReference type="SUPFAM" id="SSF46689">
    <property type="entry name" value="Homeodomain-like"/>
    <property type="match status" value="1"/>
</dbReference>
<dbReference type="PANTHER" id="PTHR30055">
    <property type="entry name" value="HTH-TYPE TRANSCRIPTIONAL REGULATOR RUTR"/>
    <property type="match status" value="1"/>
</dbReference>
<feature type="DNA-binding region" description="H-T-H motif" evidence="4">
    <location>
        <begin position="49"/>
        <end position="68"/>
    </location>
</feature>
<reference evidence="7 8" key="1">
    <citation type="submission" date="2024-05" db="EMBL/GenBank/DDBJ databases">
        <title>Microbispora sp.ZYX-F-249.</title>
        <authorList>
            <person name="Xie H."/>
        </authorList>
    </citation>
    <scope>NUCLEOTIDE SEQUENCE [LARGE SCALE GENOMIC DNA]</scope>
    <source>
        <strain evidence="7 8">ZYX-F-249</strain>
    </source>
</reference>
<evidence type="ECO:0000256" key="3">
    <source>
        <dbReference type="ARBA" id="ARBA00023163"/>
    </source>
</evidence>
<dbReference type="SUPFAM" id="SSF48498">
    <property type="entry name" value="Tetracyclin repressor-like, C-terminal domain"/>
    <property type="match status" value="1"/>
</dbReference>
<keyword evidence="2 4" id="KW-0238">DNA-binding</keyword>
<dbReference type="Pfam" id="PF16859">
    <property type="entry name" value="TetR_C_11"/>
    <property type="match status" value="1"/>
</dbReference>
<organism evidence="7 8">
    <name type="scientific">Microbispora maris</name>
    <dbReference type="NCBI Taxonomy" id="3144104"/>
    <lineage>
        <taxon>Bacteria</taxon>
        <taxon>Bacillati</taxon>
        <taxon>Actinomycetota</taxon>
        <taxon>Actinomycetes</taxon>
        <taxon>Streptosporangiales</taxon>
        <taxon>Streptosporangiaceae</taxon>
        <taxon>Microbispora</taxon>
    </lineage>
</organism>
<proteinExistence type="predicted"/>